<sequence length="955" mass="107890">MSYKHKPTLIETLAEKVGIIADLHSETSTGAVPMPIEGPPAACPPPEKWDSWVEYDSKSWPERKSNEYMLIPTACFNCEAGCGLLAYVDKKDMKIRKLVGNPYHPASRGRNCAKGPATLNQVEDQDRVLYPMKRVGKRGAGQWQRVSWDSVLDDIAGRMRKAIMEGRNNEISYHVGRPGHDGFMEWVFRAWNVDGHNSHTNVCSSGARFGYAIWEGFDRPSPDHANAKFILLVSAHLESGHYFNPHAQRIVEARMKGAKLAVLDPRLSNTASMSDYWMPTYPGTEPAVMLAMAKVIIEEGLYNRDYLENWVNWKEYLANEYPGSQVSFEAFIEALAKEYAKYTPEYAEKESGVPASTIIDVARQIGAAGTQFSTHVWRSASSGNLGGWAVSRTLHFLNVLTGSVGTVGGTAPSAWNKFKPTVPANPKPQTHWNELHLPNEYPLAHFEMSFLLPHFLKEGRGKLDVYFTRVFNPVWTYPDGFSWIEALEDESKIGMHAALTPTWSETAYFADYVLPMGHSPERHDIISYETHAGKWIAFRQPVLRVASEKMGKPVTFTWEANPGEVWEEDEFWIELTWRIDPDGSLGIREHVTSPYRPGEKITIGEYYRYIFEHTPGLTEAAAKEGLGAFEYMQKFGAFEIETKVYDVNRKAPAASELDGSAVDPESGLITKNGKAVGVEVKGESCTGFPTPSRKQEFYSQTMVDWKWPEYRLPGYIKSHIHEEKMDHSKGEFVLVPTFRLPVLIHSRSGNAKWLAEIAHRNPVWVNATDAEMLGLENGQLIRVNTDIGFFINRALVTEGIRPGVLACSHHIGRWRREEDASCNRWAANTVKITKEGGSKWKMRVEKDVQAHESADADTSRIFWSDGGVHQNITFPVHPDPISGMHCWHQKVRIEPAHEGDEYGDVFVDTDRSQAVYREWLAMTRPAPGPGGLRRPLWLNRPFRPEEKTFYLNEGK</sequence>
<comment type="similarity">
    <text evidence="3">Belongs to the prokaryotic molybdopterin-containing oxidoreductase family.</text>
</comment>
<evidence type="ECO:0000313" key="11">
    <source>
        <dbReference type="Proteomes" id="UP000076481"/>
    </source>
</evidence>
<name>A0A165M8Y9_PELLU</name>
<dbReference type="GO" id="GO:0009055">
    <property type="term" value="F:electron transfer activity"/>
    <property type="evidence" value="ECO:0007669"/>
    <property type="project" value="TreeGrafter"/>
</dbReference>
<dbReference type="EMBL" id="LVWG01000016">
    <property type="protein sequence ID" value="KZK74955.1"/>
    <property type="molecule type" value="Genomic_DNA"/>
</dbReference>
<evidence type="ECO:0000256" key="1">
    <source>
        <dbReference type="ARBA" id="ARBA00001966"/>
    </source>
</evidence>
<evidence type="ECO:0000313" key="10">
    <source>
        <dbReference type="EMBL" id="KZK74955.1"/>
    </source>
</evidence>
<comment type="cofactor">
    <cofactor evidence="1">
        <name>[4Fe-4S] cluster</name>
        <dbReference type="ChEBI" id="CHEBI:49883"/>
    </cofactor>
</comment>
<feature type="domain" description="4Fe-4S Mo/W bis-MGD-type" evidence="9">
    <location>
        <begin position="68"/>
        <end position="126"/>
    </location>
</feature>
<dbReference type="SMART" id="SM00926">
    <property type="entry name" value="Molybdop_Fe4S4"/>
    <property type="match status" value="1"/>
</dbReference>
<dbReference type="SUPFAM" id="SSF53706">
    <property type="entry name" value="Formate dehydrogenase/DMSO reductase, domains 1-3"/>
    <property type="match status" value="1"/>
</dbReference>
<dbReference type="PROSITE" id="PS51669">
    <property type="entry name" value="4FE4S_MOW_BIS_MGD"/>
    <property type="match status" value="1"/>
</dbReference>
<dbReference type="GO" id="GO:0051539">
    <property type="term" value="F:4 iron, 4 sulfur cluster binding"/>
    <property type="evidence" value="ECO:0007669"/>
    <property type="project" value="UniProtKB-KW"/>
</dbReference>
<protein>
    <submittedName>
        <fullName evidence="10">Formate dehydrogenase</fullName>
    </submittedName>
</protein>
<keyword evidence="6" id="KW-0560">Oxidoreductase</keyword>
<dbReference type="GO" id="GO:0016491">
    <property type="term" value="F:oxidoreductase activity"/>
    <property type="evidence" value="ECO:0007669"/>
    <property type="project" value="UniProtKB-KW"/>
</dbReference>
<keyword evidence="8" id="KW-0411">Iron-sulfur</keyword>
<evidence type="ECO:0000256" key="2">
    <source>
        <dbReference type="ARBA" id="ARBA00004196"/>
    </source>
</evidence>
<gene>
    <name evidence="10" type="ORF">A3K90_00290</name>
</gene>
<evidence type="ECO:0000256" key="8">
    <source>
        <dbReference type="ARBA" id="ARBA00023014"/>
    </source>
</evidence>
<accession>A0A165M8Y9</accession>
<dbReference type="SUPFAM" id="SSF50692">
    <property type="entry name" value="ADC-like"/>
    <property type="match status" value="1"/>
</dbReference>
<dbReference type="InterPro" id="IPR006657">
    <property type="entry name" value="MoPterin_dinucl-bd_dom"/>
</dbReference>
<dbReference type="GO" id="GO:0030313">
    <property type="term" value="C:cell envelope"/>
    <property type="evidence" value="ECO:0007669"/>
    <property type="project" value="UniProtKB-SubCell"/>
</dbReference>
<dbReference type="PANTHER" id="PTHR43598">
    <property type="entry name" value="TUNGSTEN-CONTAINING FORMYLMETHANOFURAN DEHYDROGENASE 2 SUBUNIT B"/>
    <property type="match status" value="1"/>
</dbReference>
<dbReference type="GO" id="GO:0030151">
    <property type="term" value="F:molybdenum ion binding"/>
    <property type="evidence" value="ECO:0007669"/>
    <property type="project" value="TreeGrafter"/>
</dbReference>
<dbReference type="Pfam" id="PF00384">
    <property type="entry name" value="Molybdopterin"/>
    <property type="match status" value="1"/>
</dbReference>
<dbReference type="AlphaFoldDB" id="A0A165M8Y9"/>
<dbReference type="GO" id="GO:0043546">
    <property type="term" value="F:molybdopterin cofactor binding"/>
    <property type="evidence" value="ECO:0007669"/>
    <property type="project" value="InterPro"/>
</dbReference>
<comment type="caution">
    <text evidence="10">The sequence shown here is derived from an EMBL/GenBank/DDBJ whole genome shotgun (WGS) entry which is preliminary data.</text>
</comment>
<dbReference type="RefSeq" id="WP_303680895.1">
    <property type="nucleotide sequence ID" value="NZ_LVWG01000016.1"/>
</dbReference>
<dbReference type="Gene3D" id="3.40.228.10">
    <property type="entry name" value="Dimethylsulfoxide Reductase, domain 2"/>
    <property type="match status" value="1"/>
</dbReference>
<dbReference type="GO" id="GO:0009061">
    <property type="term" value="P:anaerobic respiration"/>
    <property type="evidence" value="ECO:0007669"/>
    <property type="project" value="TreeGrafter"/>
</dbReference>
<evidence type="ECO:0000256" key="7">
    <source>
        <dbReference type="ARBA" id="ARBA00023004"/>
    </source>
</evidence>
<dbReference type="Pfam" id="PF04879">
    <property type="entry name" value="Molybdop_Fe4S4"/>
    <property type="match status" value="1"/>
</dbReference>
<proteinExistence type="inferred from homology"/>
<dbReference type="PANTHER" id="PTHR43598:SF1">
    <property type="entry name" value="FORMATE DEHYDROGENASE-O MAJOR SUBUNIT"/>
    <property type="match status" value="1"/>
</dbReference>
<evidence type="ECO:0000256" key="6">
    <source>
        <dbReference type="ARBA" id="ARBA00023002"/>
    </source>
</evidence>
<comment type="subcellular location">
    <subcellularLocation>
        <location evidence="2">Cell envelope</location>
    </subcellularLocation>
</comment>
<evidence type="ECO:0000256" key="4">
    <source>
        <dbReference type="ARBA" id="ARBA00022485"/>
    </source>
</evidence>
<reference evidence="10 11" key="1">
    <citation type="submission" date="2016-03" db="EMBL/GenBank/DDBJ databases">
        <title>Speciation and ecological success in dimly lit waters: horizontal gene transfer in a green sulfur bacteria bloom unveiled by metagenomic assembly.</title>
        <authorList>
            <person name="Llorens-Mares T."/>
            <person name="Liu Z."/>
            <person name="Allen L.Z."/>
            <person name="Rusch D.B."/>
            <person name="Craig M.T."/>
            <person name="Dupont C.L."/>
            <person name="Bryant D.A."/>
            <person name="Casamayor E.O."/>
        </authorList>
    </citation>
    <scope>NUCLEOTIDE SEQUENCE [LARGE SCALE GENOMIC DNA]</scope>
    <source>
        <strain evidence="10">CIII</strain>
    </source>
</reference>
<dbReference type="Gene3D" id="3.30.2070.10">
    <property type="entry name" value="Formate dehydrogenase/DMSO reductase"/>
    <property type="match status" value="1"/>
</dbReference>
<organism evidence="10 11">
    <name type="scientific">Pelodictyon luteolum</name>
    <dbReference type="NCBI Taxonomy" id="1100"/>
    <lineage>
        <taxon>Bacteria</taxon>
        <taxon>Pseudomonadati</taxon>
        <taxon>Chlorobiota</taxon>
        <taxon>Chlorobiia</taxon>
        <taxon>Chlorobiales</taxon>
        <taxon>Chlorobiaceae</taxon>
        <taxon>Chlorobium/Pelodictyon group</taxon>
        <taxon>Pelodictyon</taxon>
    </lineage>
</organism>
<dbReference type="InterPro" id="IPR009010">
    <property type="entry name" value="Asp_de-COase-like_dom_sf"/>
</dbReference>
<dbReference type="Gene3D" id="3.40.50.740">
    <property type="match status" value="1"/>
</dbReference>
<dbReference type="Proteomes" id="UP000076481">
    <property type="component" value="Unassembled WGS sequence"/>
</dbReference>
<dbReference type="InterPro" id="IPR006656">
    <property type="entry name" value="Mopterin_OxRdtase"/>
</dbReference>
<keyword evidence="4" id="KW-0004">4Fe-4S</keyword>
<evidence type="ECO:0000256" key="3">
    <source>
        <dbReference type="ARBA" id="ARBA00010312"/>
    </source>
</evidence>
<dbReference type="Gene3D" id="2.40.40.20">
    <property type="match status" value="1"/>
</dbReference>
<evidence type="ECO:0000256" key="5">
    <source>
        <dbReference type="ARBA" id="ARBA00022723"/>
    </source>
</evidence>
<dbReference type="Pfam" id="PF01568">
    <property type="entry name" value="Molydop_binding"/>
    <property type="match status" value="1"/>
</dbReference>
<evidence type="ECO:0000259" key="9">
    <source>
        <dbReference type="PROSITE" id="PS51669"/>
    </source>
</evidence>
<dbReference type="Gene3D" id="2.20.25.90">
    <property type="entry name" value="ADC-like domains"/>
    <property type="match status" value="1"/>
</dbReference>
<dbReference type="InterPro" id="IPR006963">
    <property type="entry name" value="Mopterin_OxRdtase_4Fe-4S_dom"/>
</dbReference>
<keyword evidence="7" id="KW-0408">Iron</keyword>
<keyword evidence="5" id="KW-0479">Metal-binding</keyword>